<dbReference type="GO" id="GO:0005886">
    <property type="term" value="C:plasma membrane"/>
    <property type="evidence" value="ECO:0007669"/>
    <property type="project" value="UniProtKB-SubCell"/>
</dbReference>
<dbReference type="NCBIfam" id="NF009308">
    <property type="entry name" value="PRK12665.1"/>
    <property type="match status" value="1"/>
</dbReference>
<protein>
    <submittedName>
        <fullName evidence="10">Multicomponent Na+:H+ antiporter subunit D</fullName>
    </submittedName>
</protein>
<evidence type="ECO:0000256" key="5">
    <source>
        <dbReference type="ARBA" id="ARBA00022989"/>
    </source>
</evidence>
<keyword evidence="4 7" id="KW-0812">Transmembrane</keyword>
<dbReference type="PANTHER" id="PTHR42703:SF1">
    <property type="entry name" value="NA(+)_H(+) ANTIPORTER SUBUNIT D1"/>
    <property type="match status" value="1"/>
</dbReference>
<keyword evidence="11" id="KW-1185">Reference proteome</keyword>
<feature type="transmembrane region" description="Helical" evidence="8">
    <location>
        <begin position="199"/>
        <end position="220"/>
    </location>
</feature>
<name>A0A7X0U2B1_9ACTN</name>
<feature type="transmembrane region" description="Helical" evidence="8">
    <location>
        <begin position="338"/>
        <end position="365"/>
    </location>
</feature>
<feature type="transmembrane region" description="Helical" evidence="8">
    <location>
        <begin position="240"/>
        <end position="260"/>
    </location>
</feature>
<feature type="transmembrane region" description="Helical" evidence="8">
    <location>
        <begin position="305"/>
        <end position="326"/>
    </location>
</feature>
<evidence type="ECO:0000256" key="7">
    <source>
        <dbReference type="RuleBase" id="RU000320"/>
    </source>
</evidence>
<evidence type="ECO:0000256" key="1">
    <source>
        <dbReference type="ARBA" id="ARBA00004651"/>
    </source>
</evidence>
<dbReference type="InterPro" id="IPR001750">
    <property type="entry name" value="ND/Mrp_TM"/>
</dbReference>
<dbReference type="InterPro" id="IPR050586">
    <property type="entry name" value="CPA3_Na-H_Antiporter_D"/>
</dbReference>
<evidence type="ECO:0000259" key="9">
    <source>
        <dbReference type="Pfam" id="PF00361"/>
    </source>
</evidence>
<dbReference type="GO" id="GO:0042773">
    <property type="term" value="P:ATP synthesis coupled electron transport"/>
    <property type="evidence" value="ECO:0007669"/>
    <property type="project" value="InterPro"/>
</dbReference>
<dbReference type="AlphaFoldDB" id="A0A7X0U2B1"/>
<keyword evidence="5 8" id="KW-1133">Transmembrane helix</keyword>
<dbReference type="PANTHER" id="PTHR42703">
    <property type="entry name" value="NADH DEHYDROGENASE"/>
    <property type="match status" value="1"/>
</dbReference>
<dbReference type="EMBL" id="JACHMI010000001">
    <property type="protein sequence ID" value="MBB6552240.1"/>
    <property type="molecule type" value="Genomic_DNA"/>
</dbReference>
<feature type="transmembrane region" description="Helical" evidence="8">
    <location>
        <begin position="143"/>
        <end position="161"/>
    </location>
</feature>
<keyword evidence="6 8" id="KW-0472">Membrane</keyword>
<feature type="transmembrane region" description="Helical" evidence="8">
    <location>
        <begin position="33"/>
        <end position="52"/>
    </location>
</feature>
<evidence type="ECO:0000256" key="2">
    <source>
        <dbReference type="ARBA" id="ARBA00005346"/>
    </source>
</evidence>
<dbReference type="PRINTS" id="PR01437">
    <property type="entry name" value="NUOXDRDTASE4"/>
</dbReference>
<keyword evidence="3" id="KW-1003">Cell membrane</keyword>
<evidence type="ECO:0000256" key="8">
    <source>
        <dbReference type="SAM" id="Phobius"/>
    </source>
</evidence>
<gene>
    <name evidence="10" type="ORF">HD593_007035</name>
</gene>
<feature type="transmembrane region" description="Helical" evidence="8">
    <location>
        <begin position="167"/>
        <end position="187"/>
    </location>
</feature>
<dbReference type="InterPro" id="IPR003918">
    <property type="entry name" value="NADH_UbQ_OxRdtase"/>
</dbReference>
<proteinExistence type="inferred from homology"/>
<dbReference type="GO" id="GO:0008137">
    <property type="term" value="F:NADH dehydrogenase (ubiquinone) activity"/>
    <property type="evidence" value="ECO:0007669"/>
    <property type="project" value="InterPro"/>
</dbReference>
<feature type="transmembrane region" description="Helical" evidence="8">
    <location>
        <begin position="499"/>
        <end position="526"/>
    </location>
</feature>
<evidence type="ECO:0000256" key="3">
    <source>
        <dbReference type="ARBA" id="ARBA00022475"/>
    </source>
</evidence>
<organism evidence="10 11">
    <name type="scientific">Nonomuraea rubra</name>
    <dbReference type="NCBI Taxonomy" id="46180"/>
    <lineage>
        <taxon>Bacteria</taxon>
        <taxon>Bacillati</taxon>
        <taxon>Actinomycetota</taxon>
        <taxon>Actinomycetes</taxon>
        <taxon>Streptosporangiales</taxon>
        <taxon>Streptosporangiaceae</taxon>
        <taxon>Nonomuraea</taxon>
    </lineage>
</organism>
<comment type="caution">
    <text evidence="10">The sequence shown here is derived from an EMBL/GenBank/DDBJ whole genome shotgun (WGS) entry which is preliminary data.</text>
</comment>
<comment type="subcellular location">
    <subcellularLocation>
        <location evidence="1">Cell membrane</location>
        <topology evidence="1">Multi-pass membrane protein</topology>
    </subcellularLocation>
    <subcellularLocation>
        <location evidence="7">Membrane</location>
        <topology evidence="7">Multi-pass membrane protein</topology>
    </subcellularLocation>
</comment>
<feature type="transmembrane region" description="Helical" evidence="8">
    <location>
        <begin position="64"/>
        <end position="84"/>
    </location>
</feature>
<evidence type="ECO:0000313" key="10">
    <source>
        <dbReference type="EMBL" id="MBB6552240.1"/>
    </source>
</evidence>
<feature type="domain" description="NADH:quinone oxidoreductase/Mrp antiporter transmembrane" evidence="9">
    <location>
        <begin position="163"/>
        <end position="454"/>
    </location>
</feature>
<dbReference type="Proteomes" id="UP000565579">
    <property type="component" value="Unassembled WGS sequence"/>
</dbReference>
<evidence type="ECO:0000256" key="6">
    <source>
        <dbReference type="ARBA" id="ARBA00023136"/>
    </source>
</evidence>
<accession>A0A7X0U2B1</accession>
<evidence type="ECO:0000313" key="11">
    <source>
        <dbReference type="Proteomes" id="UP000565579"/>
    </source>
</evidence>
<feature type="transmembrane region" description="Helical" evidence="8">
    <location>
        <begin position="399"/>
        <end position="417"/>
    </location>
</feature>
<dbReference type="Pfam" id="PF00361">
    <property type="entry name" value="Proton_antipo_M"/>
    <property type="match status" value="1"/>
</dbReference>
<feature type="transmembrane region" description="Helical" evidence="8">
    <location>
        <begin position="438"/>
        <end position="460"/>
    </location>
</feature>
<comment type="similarity">
    <text evidence="2">Belongs to the CPA3 antiporters (TC 2.A.63) subunit D family.</text>
</comment>
<evidence type="ECO:0000256" key="4">
    <source>
        <dbReference type="ARBA" id="ARBA00022692"/>
    </source>
</evidence>
<reference evidence="10 11" key="1">
    <citation type="submission" date="2020-08" db="EMBL/GenBank/DDBJ databases">
        <title>Sequencing the genomes of 1000 actinobacteria strains.</title>
        <authorList>
            <person name="Klenk H.-P."/>
        </authorList>
    </citation>
    <scope>NUCLEOTIDE SEQUENCE [LARGE SCALE GENOMIC DNA]</scope>
    <source>
        <strain evidence="10 11">DSM 43768</strain>
    </source>
</reference>
<feature type="transmembrane region" description="Helical" evidence="8">
    <location>
        <begin position="110"/>
        <end position="131"/>
    </location>
</feature>
<feature type="transmembrane region" description="Helical" evidence="8">
    <location>
        <begin position="272"/>
        <end position="293"/>
    </location>
</feature>
<sequence length="548" mass="56960">MTGPATGLVTGPILADSALSGGVPESAFATGSLESLVCVPVLLPLLAAGVKLAIGGRLRRLQSVISLVTLGISLAVSVVLMIAADSRGPLVTELGGWPSPIGICLVADRLSTLVLVVSSAVTFCVMVYSVVNAYDEQEHDAPMAIFHPAFLVMVAGVADAFLSGDLFNLFVAFELLLSGSYVLLTFGGTESRIRAGATYTLMALASSMLFLIALAITYGATGTLSMAQLAERFATLPEQVKLLVELTLLLAFAIKAAIFPMSAWLPDSYPTAPAPATAVFAGLLTKVGVYSIIRLEALLFPGGPVSTLLMWVALATMLAGVLGAVAQTDMKRMLSFTLVSHIGYMVFGVALSTVAGLAGAVFYVVHHITVQTSLFLVTGMVERRTGTTSVTRLGGLMRASPLIAVLFFVPAMNLSGIPPMSGFLGKLMLVQAGLAAGGWLPVTLVAAGLVTSLLTLYAVAKTWGKAFWRAPRPARVGEVVESEEHTGEDPTVTTTTLPVALPVSVAALVALGLSFTVLAGPLSALAQRAAAELMAREPYISAVLERRP</sequence>